<feature type="region of interest" description="Disordered" evidence="1">
    <location>
        <begin position="52"/>
        <end position="86"/>
    </location>
</feature>
<evidence type="ECO:0000256" key="1">
    <source>
        <dbReference type="SAM" id="MobiDB-lite"/>
    </source>
</evidence>
<name>A0A183SK69_SCHSO</name>
<evidence type="ECO:0000313" key="4">
    <source>
        <dbReference type="WBParaSite" id="SSLN_0000477201-mRNA-1"/>
    </source>
</evidence>
<dbReference type="EMBL" id="UYSU01032934">
    <property type="protein sequence ID" value="VDL91002.1"/>
    <property type="molecule type" value="Genomic_DNA"/>
</dbReference>
<dbReference type="Proteomes" id="UP000275846">
    <property type="component" value="Unassembled WGS sequence"/>
</dbReference>
<reference evidence="4" key="1">
    <citation type="submission" date="2016-06" db="UniProtKB">
        <authorList>
            <consortium name="WormBaseParasite"/>
        </authorList>
    </citation>
    <scope>IDENTIFICATION</scope>
</reference>
<reference evidence="2 3" key="2">
    <citation type="submission" date="2018-11" db="EMBL/GenBank/DDBJ databases">
        <authorList>
            <consortium name="Pathogen Informatics"/>
        </authorList>
    </citation>
    <scope>NUCLEOTIDE SEQUENCE [LARGE SCALE GENOMIC DNA]</scope>
    <source>
        <strain evidence="2 3">NST_G2</strain>
    </source>
</reference>
<proteinExistence type="predicted"/>
<organism evidence="4">
    <name type="scientific">Schistocephalus solidus</name>
    <name type="common">Tapeworm</name>
    <dbReference type="NCBI Taxonomy" id="70667"/>
    <lineage>
        <taxon>Eukaryota</taxon>
        <taxon>Metazoa</taxon>
        <taxon>Spiralia</taxon>
        <taxon>Lophotrochozoa</taxon>
        <taxon>Platyhelminthes</taxon>
        <taxon>Cestoda</taxon>
        <taxon>Eucestoda</taxon>
        <taxon>Diphyllobothriidea</taxon>
        <taxon>Diphyllobothriidae</taxon>
        <taxon>Schistocephalus</taxon>
    </lineage>
</organism>
<evidence type="ECO:0000313" key="2">
    <source>
        <dbReference type="EMBL" id="VDL91002.1"/>
    </source>
</evidence>
<gene>
    <name evidence="2" type="ORF">SSLN_LOCUS4617</name>
</gene>
<dbReference type="OrthoDB" id="6144240at2759"/>
<protein>
    <submittedName>
        <fullName evidence="2 4">Uncharacterized protein</fullName>
    </submittedName>
</protein>
<evidence type="ECO:0000313" key="3">
    <source>
        <dbReference type="Proteomes" id="UP000275846"/>
    </source>
</evidence>
<feature type="region of interest" description="Disordered" evidence="1">
    <location>
        <begin position="1"/>
        <end position="27"/>
    </location>
</feature>
<sequence length="327" mass="36391">MQQPLTSAHLHGTPSPADQHLIPPSDVGEGLVDAPSIAALAVAGLCSCPEARSTGRAGDPRCQWLDVSPPRHLPDEAPTSTPTKVPSNQITRKLEDLHAPDDKATVGTRGCQLRNVIQSTALDVLGRARRQHQNWFDDNNADISNLLVEENTLHKVYMDLGTDATKAAFFRCHRLVQQRLRKKQDAWMIRRAEKIQSYTDRNKMKNFFEAIKTIYGPCIKGTAPLLSSYHRTLLTEKSRILKRWTEHLRSFLNCSSGISDAATNADLDLPPSLPETIRAVQMFSSEKATGSDAIPPEVYKHGGPRLMLELTTYSKRCGVKDKFFKIS</sequence>
<dbReference type="AlphaFoldDB" id="A0A183SK69"/>
<accession>A0A183SK69</accession>
<dbReference type="WBParaSite" id="SSLN_0000477201-mRNA-1">
    <property type="protein sequence ID" value="SSLN_0000477201-mRNA-1"/>
    <property type="gene ID" value="SSLN_0000477201"/>
</dbReference>
<keyword evidence="3" id="KW-1185">Reference proteome</keyword>